<keyword evidence="1" id="KW-1133">Transmembrane helix</keyword>
<dbReference type="InterPro" id="IPR046208">
    <property type="entry name" value="DUF6241"/>
</dbReference>
<dbReference type="Pfam" id="PF19754">
    <property type="entry name" value="DUF6241"/>
    <property type="match status" value="1"/>
</dbReference>
<keyword evidence="1" id="KW-0812">Transmembrane</keyword>
<keyword evidence="3" id="KW-1185">Reference proteome</keyword>
<keyword evidence="1" id="KW-0472">Membrane</keyword>
<dbReference type="RefSeq" id="WP_191803477.1">
    <property type="nucleotide sequence ID" value="NZ_JACSQL010000012.1"/>
</dbReference>
<organism evidence="2 3">
    <name type="scientific">Paenibacillus gallinarum</name>
    <dbReference type="NCBI Taxonomy" id="2762232"/>
    <lineage>
        <taxon>Bacteria</taxon>
        <taxon>Bacillati</taxon>
        <taxon>Bacillota</taxon>
        <taxon>Bacilli</taxon>
        <taxon>Bacillales</taxon>
        <taxon>Paenibacillaceae</taxon>
        <taxon>Paenibacillus</taxon>
    </lineage>
</organism>
<gene>
    <name evidence="2" type="ORF">H9647_20240</name>
</gene>
<proteinExistence type="predicted"/>
<dbReference type="Proteomes" id="UP000608071">
    <property type="component" value="Unassembled WGS sequence"/>
</dbReference>
<name>A0ABR8T3P3_9BACL</name>
<feature type="transmembrane region" description="Helical" evidence="1">
    <location>
        <begin position="7"/>
        <end position="28"/>
    </location>
</feature>
<evidence type="ECO:0000313" key="2">
    <source>
        <dbReference type="EMBL" id="MBD7970402.1"/>
    </source>
</evidence>
<dbReference type="EMBL" id="JACSQL010000012">
    <property type="protein sequence ID" value="MBD7970402.1"/>
    <property type="molecule type" value="Genomic_DNA"/>
</dbReference>
<protein>
    <submittedName>
        <fullName evidence="2">Uncharacterized protein</fullName>
    </submittedName>
</protein>
<comment type="caution">
    <text evidence="2">The sequence shown here is derived from an EMBL/GenBank/DDBJ whole genome shotgun (WGS) entry which is preliminary data.</text>
</comment>
<reference evidence="2 3" key="1">
    <citation type="submission" date="2020-08" db="EMBL/GenBank/DDBJ databases">
        <title>A Genomic Blueprint of the Chicken Gut Microbiome.</title>
        <authorList>
            <person name="Gilroy R."/>
            <person name="Ravi A."/>
            <person name="Getino M."/>
            <person name="Pursley I."/>
            <person name="Horton D.L."/>
            <person name="Alikhan N.-F."/>
            <person name="Baker D."/>
            <person name="Gharbi K."/>
            <person name="Hall N."/>
            <person name="Watson M."/>
            <person name="Adriaenssens E.M."/>
            <person name="Foster-Nyarko E."/>
            <person name="Jarju S."/>
            <person name="Secka A."/>
            <person name="Antonio M."/>
            <person name="Oren A."/>
            <person name="Chaudhuri R."/>
            <person name="La Ragione R.M."/>
            <person name="Hildebrand F."/>
            <person name="Pallen M.J."/>
        </authorList>
    </citation>
    <scope>NUCLEOTIDE SEQUENCE [LARGE SCALE GENOMIC DNA]</scope>
    <source>
        <strain evidence="2 3">Sa2BVA9</strain>
    </source>
</reference>
<evidence type="ECO:0000313" key="3">
    <source>
        <dbReference type="Proteomes" id="UP000608071"/>
    </source>
</evidence>
<sequence length="192" mass="21745">MSITRKIMIIVASISVVTIGSLTAYNLINFNMTQTIRGDAGELHGRIDTEKPNTIKEIKTESIDEEIDRVMERALAGSTKATQKDVISLMHAMTHQKVISNDKLNSVQMTPERIKQLINILESEGTVEWDHYSELMEIASKWRAGDFLKIDEDHNYLCELESSNHVEAVAVATPEQEKEFIKKTWGEPSIQE</sequence>
<evidence type="ECO:0000256" key="1">
    <source>
        <dbReference type="SAM" id="Phobius"/>
    </source>
</evidence>
<accession>A0ABR8T3P3</accession>